<gene>
    <name evidence="2" type="ORF">AZI86_11365</name>
</gene>
<dbReference type="Proteomes" id="UP000075320">
    <property type="component" value="Unassembled WGS sequence"/>
</dbReference>
<comment type="caution">
    <text evidence="2">The sequence shown here is derived from an EMBL/GenBank/DDBJ whole genome shotgun (WGS) entry which is preliminary data.</text>
</comment>
<dbReference type="SUPFAM" id="SSF49785">
    <property type="entry name" value="Galactose-binding domain-like"/>
    <property type="match status" value="1"/>
</dbReference>
<dbReference type="AlphaFoldDB" id="A0A150WLL3"/>
<evidence type="ECO:0000313" key="2">
    <source>
        <dbReference type="EMBL" id="KYG64796.1"/>
    </source>
</evidence>
<feature type="chain" id="PRO_5007572863" evidence="1">
    <location>
        <begin position="24"/>
        <end position="642"/>
    </location>
</feature>
<organism evidence="2 3">
    <name type="scientific">Bdellovibrio bacteriovorus</name>
    <dbReference type="NCBI Taxonomy" id="959"/>
    <lineage>
        <taxon>Bacteria</taxon>
        <taxon>Pseudomonadati</taxon>
        <taxon>Bdellovibrionota</taxon>
        <taxon>Bdellovibrionia</taxon>
        <taxon>Bdellovibrionales</taxon>
        <taxon>Pseudobdellovibrionaceae</taxon>
        <taxon>Bdellovibrio</taxon>
    </lineage>
</organism>
<keyword evidence="3" id="KW-1185">Reference proteome</keyword>
<evidence type="ECO:0000313" key="3">
    <source>
        <dbReference type="Proteomes" id="UP000075320"/>
    </source>
</evidence>
<dbReference type="EMBL" id="LUKE01000002">
    <property type="protein sequence ID" value="KYG64796.1"/>
    <property type="molecule type" value="Genomic_DNA"/>
</dbReference>
<dbReference type="Gene3D" id="2.60.120.430">
    <property type="entry name" value="Galactose-binding lectin"/>
    <property type="match status" value="1"/>
</dbReference>
<sequence>MKLRLACLVLLLPLLNGCSGCSSFELLNTSSSSSGGNTTSPTPSTFVPEIDTLSLNYLKTIQDQYTSSTSSFYVFKDSLSPANHFNLGATYNGNGGSISYDDKSCTSTQSYTGDSCIKFTYSATGAIGDGGYAGWDLLNGAFPNGAGSPQINYGTIANAGWNLTGATSLTFWAKGQSGGEKVKFYALGAGYSVEANPDSNPEVHVIGADGSGFITLTTTWTQYTMDLSAANLSYVLRGFGAVTSSADLNSTNGVFYVDEIKFNGITNSQSLGFLQSYESPAYTNPDGYWRQSAYSYDNALALIAFVGAEEYVRAKKIADSFLYALSKDPTFTDGRVRNAYTAGDLKMAPGWENTGVSQAVQMPLIYDSGTGLVNSDSYSYGTATGNVAWALLGILSYYENYGKNQAGASNYLTAARSMADWIHNEMTDSRGAGGFKGGYAGFDGAQTTDDWKSVEHNLDIYAAFQRLCSITGVNTYCTDAAKAKTFILSMWNASSGCFWPGTGTDGVTTNTAAYALDVQAWSVLALKDSNYYQALNCADTKMKTSSGAYSFDDGNSLGHDWYEGTAQMLSANILVAKASEAQRISNVLKSVRRVDGAIVATQSTHFSTSFGNGYYNRAHVGATAWYLIAQMGINPFWHGHQP</sequence>
<dbReference type="InterPro" id="IPR008979">
    <property type="entry name" value="Galactose-bd-like_sf"/>
</dbReference>
<feature type="signal peptide" evidence="1">
    <location>
        <begin position="1"/>
        <end position="23"/>
    </location>
</feature>
<dbReference type="SUPFAM" id="SSF48208">
    <property type="entry name" value="Six-hairpin glycosidases"/>
    <property type="match status" value="1"/>
</dbReference>
<keyword evidence="1" id="KW-0732">Signal</keyword>
<dbReference type="InterPro" id="IPR008928">
    <property type="entry name" value="6-hairpin_glycosidase_sf"/>
</dbReference>
<name>A0A150WLL3_BDEBC</name>
<dbReference type="GO" id="GO:0005975">
    <property type="term" value="P:carbohydrate metabolic process"/>
    <property type="evidence" value="ECO:0007669"/>
    <property type="project" value="InterPro"/>
</dbReference>
<protein>
    <submittedName>
        <fullName evidence="2">Uncharacterized protein</fullName>
    </submittedName>
</protein>
<accession>A0A150WLL3</accession>
<dbReference type="RefSeq" id="WP_061835307.1">
    <property type="nucleotide sequence ID" value="NZ_LUKE01000002.1"/>
</dbReference>
<proteinExistence type="predicted"/>
<dbReference type="OrthoDB" id="1171174at2"/>
<evidence type="ECO:0000256" key="1">
    <source>
        <dbReference type="SAM" id="SignalP"/>
    </source>
</evidence>
<reference evidence="2 3" key="1">
    <citation type="submission" date="2016-03" db="EMBL/GenBank/DDBJ databases">
        <authorList>
            <person name="Ploux O."/>
        </authorList>
    </citation>
    <scope>NUCLEOTIDE SEQUENCE [LARGE SCALE GENOMIC DNA]</scope>
    <source>
        <strain evidence="2 3">R0</strain>
    </source>
</reference>